<dbReference type="Gene3D" id="2.30.270.10">
    <property type="entry name" value="duf1285 protein"/>
    <property type="match status" value="1"/>
</dbReference>
<accession>A0A6H1UDW0</accession>
<dbReference type="RefSeq" id="WP_168659668.1">
    <property type="nucleotide sequence ID" value="NZ_CP051180.1"/>
</dbReference>
<reference evidence="2 3" key="1">
    <citation type="submission" date="2020-04" db="EMBL/GenBank/DDBJ databases">
        <title>Ferrimonas sp. S7 isolated from sea water.</title>
        <authorList>
            <person name="Bae S.S."/>
            <person name="Baek K."/>
        </authorList>
    </citation>
    <scope>NUCLEOTIDE SEQUENCE [LARGE SCALE GENOMIC DNA]</scope>
    <source>
        <strain evidence="2 3">S7</strain>
    </source>
</reference>
<name>A0A6H1UDW0_9GAMM</name>
<sequence length="167" mass="19194">MLERLITQVGEHPKLELWQPPLCGDIDIRIDREGQWHCQGTPFNRDRMVRLFASVLRREQDGDYYLVTPVEKWRLQVDDLPFVLTQLHSDDHGSTLSGPLGIECKVNSDHPWQLIDGIPAVRLWHGNWARLSRPLYYQLADKALSRGNELGIELAGQWCVLGLQDAC</sequence>
<keyword evidence="3" id="KW-1185">Reference proteome</keyword>
<dbReference type="EMBL" id="CP051180">
    <property type="protein sequence ID" value="QIZ76406.1"/>
    <property type="molecule type" value="Genomic_DNA"/>
</dbReference>
<dbReference type="Gene3D" id="3.10.540.10">
    <property type="entry name" value="duf1285 like domain"/>
    <property type="match status" value="1"/>
</dbReference>
<dbReference type="InterPro" id="IPR048341">
    <property type="entry name" value="DUF1285_N"/>
</dbReference>
<evidence type="ECO:0000313" key="2">
    <source>
        <dbReference type="EMBL" id="QIZ76406.1"/>
    </source>
</evidence>
<dbReference type="InterPro" id="IPR023361">
    <property type="entry name" value="DUF1285_beta_roll_sf"/>
</dbReference>
<organism evidence="2 3">
    <name type="scientific">Ferrimonas lipolytica</name>
    <dbReference type="NCBI Taxonomy" id="2724191"/>
    <lineage>
        <taxon>Bacteria</taxon>
        <taxon>Pseudomonadati</taxon>
        <taxon>Pseudomonadota</taxon>
        <taxon>Gammaproteobacteria</taxon>
        <taxon>Alteromonadales</taxon>
        <taxon>Ferrimonadaceae</taxon>
        <taxon>Ferrimonas</taxon>
    </lineage>
</organism>
<feature type="domain" description="DUF1285" evidence="1">
    <location>
        <begin position="13"/>
        <end position="79"/>
    </location>
</feature>
<dbReference type="KEGG" id="fes:HER31_05750"/>
<protein>
    <submittedName>
        <fullName evidence="2">DUF1285 domain-containing protein</fullName>
    </submittedName>
</protein>
<proteinExistence type="predicted"/>
<dbReference type="Pfam" id="PF06938">
    <property type="entry name" value="DUF1285_N"/>
    <property type="match status" value="1"/>
</dbReference>
<evidence type="ECO:0000259" key="1">
    <source>
        <dbReference type="Pfam" id="PF06938"/>
    </source>
</evidence>
<gene>
    <name evidence="2" type="ORF">HER31_05750</name>
</gene>
<dbReference type="Proteomes" id="UP000501602">
    <property type="component" value="Chromosome"/>
</dbReference>
<dbReference type="AlphaFoldDB" id="A0A6H1UDW0"/>
<evidence type="ECO:0000313" key="3">
    <source>
        <dbReference type="Proteomes" id="UP000501602"/>
    </source>
</evidence>